<name>A0ACB6RXZ7_9PLEO</name>
<protein>
    <submittedName>
        <fullName evidence="1">Uncharacterized protein</fullName>
    </submittedName>
</protein>
<keyword evidence="2" id="KW-1185">Reference proteome</keyword>
<dbReference type="EMBL" id="MU006724">
    <property type="protein sequence ID" value="KAF2625809.1"/>
    <property type="molecule type" value="Genomic_DNA"/>
</dbReference>
<accession>A0ACB6RXZ7</accession>
<dbReference type="Proteomes" id="UP000799754">
    <property type="component" value="Unassembled WGS sequence"/>
</dbReference>
<proteinExistence type="predicted"/>
<reference evidence="1" key="1">
    <citation type="journal article" date="2020" name="Stud. Mycol.">
        <title>101 Dothideomycetes genomes: a test case for predicting lifestyles and emergence of pathogens.</title>
        <authorList>
            <person name="Haridas S."/>
            <person name="Albert R."/>
            <person name="Binder M."/>
            <person name="Bloem J."/>
            <person name="Labutti K."/>
            <person name="Salamov A."/>
            <person name="Andreopoulos B."/>
            <person name="Baker S."/>
            <person name="Barry K."/>
            <person name="Bills G."/>
            <person name="Bluhm B."/>
            <person name="Cannon C."/>
            <person name="Castanera R."/>
            <person name="Culley D."/>
            <person name="Daum C."/>
            <person name="Ezra D."/>
            <person name="Gonzalez J."/>
            <person name="Henrissat B."/>
            <person name="Kuo A."/>
            <person name="Liang C."/>
            <person name="Lipzen A."/>
            <person name="Lutzoni F."/>
            <person name="Magnuson J."/>
            <person name="Mondo S."/>
            <person name="Nolan M."/>
            <person name="Ohm R."/>
            <person name="Pangilinan J."/>
            <person name="Park H.-J."/>
            <person name="Ramirez L."/>
            <person name="Alfaro M."/>
            <person name="Sun H."/>
            <person name="Tritt A."/>
            <person name="Yoshinaga Y."/>
            <person name="Zwiers L.-H."/>
            <person name="Turgeon B."/>
            <person name="Goodwin S."/>
            <person name="Spatafora J."/>
            <person name="Crous P."/>
            <person name="Grigoriev I."/>
        </authorList>
    </citation>
    <scope>NUCLEOTIDE SEQUENCE</scope>
    <source>
        <strain evidence="1">CBS 525.71</strain>
    </source>
</reference>
<comment type="caution">
    <text evidence="1">The sequence shown here is derived from an EMBL/GenBank/DDBJ whole genome shotgun (WGS) entry which is preliminary data.</text>
</comment>
<evidence type="ECO:0000313" key="2">
    <source>
        <dbReference type="Proteomes" id="UP000799754"/>
    </source>
</evidence>
<evidence type="ECO:0000313" key="1">
    <source>
        <dbReference type="EMBL" id="KAF2625809.1"/>
    </source>
</evidence>
<organism evidence="1 2">
    <name type="scientific">Macroventuria anomochaeta</name>
    <dbReference type="NCBI Taxonomy" id="301207"/>
    <lineage>
        <taxon>Eukaryota</taxon>
        <taxon>Fungi</taxon>
        <taxon>Dikarya</taxon>
        <taxon>Ascomycota</taxon>
        <taxon>Pezizomycotina</taxon>
        <taxon>Dothideomycetes</taxon>
        <taxon>Pleosporomycetidae</taxon>
        <taxon>Pleosporales</taxon>
        <taxon>Pleosporineae</taxon>
        <taxon>Didymellaceae</taxon>
        <taxon>Macroventuria</taxon>
    </lineage>
</organism>
<gene>
    <name evidence="1" type="ORF">BU25DRAFT_412455</name>
</gene>
<sequence>MTEYDFSTRTGFQLAMKNALTTTSLSETKAYAEATVTPTFYHIINGKRVEYDEWFASLENWRGKITGYDPVVEEFLRDGDQLAARMTGVLTLDGNETFYECFFFAKVDEESGRLASLTERAVWGQVGKQEVNGST</sequence>